<evidence type="ECO:0000256" key="1">
    <source>
        <dbReference type="SAM" id="MobiDB-lite"/>
    </source>
</evidence>
<feature type="transmembrane region" description="Helical" evidence="2">
    <location>
        <begin position="12"/>
        <end position="32"/>
    </location>
</feature>
<dbReference type="RefSeq" id="XP_022769736.1">
    <property type="nucleotide sequence ID" value="XM_022914001.1"/>
</dbReference>
<keyword evidence="2" id="KW-1133">Transmembrane helix</keyword>
<accession>A0A6P6AY91</accession>
<dbReference type="InterPro" id="IPR018244">
    <property type="entry name" value="Allrgn_V5/Tpx1_CS"/>
</dbReference>
<evidence type="ECO:0000256" key="2">
    <source>
        <dbReference type="SAM" id="Phobius"/>
    </source>
</evidence>
<evidence type="ECO:0000259" key="3">
    <source>
        <dbReference type="SMART" id="SM00198"/>
    </source>
</evidence>
<reference evidence="5" key="1">
    <citation type="submission" date="2025-08" db="UniProtKB">
        <authorList>
            <consortium name="RefSeq"/>
        </authorList>
    </citation>
    <scope>IDENTIFICATION</scope>
    <source>
        <tissue evidence="5">Fruit stalk</tissue>
    </source>
</reference>
<organism evidence="4 5">
    <name type="scientific">Durio zibethinus</name>
    <name type="common">Durian</name>
    <dbReference type="NCBI Taxonomy" id="66656"/>
    <lineage>
        <taxon>Eukaryota</taxon>
        <taxon>Viridiplantae</taxon>
        <taxon>Streptophyta</taxon>
        <taxon>Embryophyta</taxon>
        <taxon>Tracheophyta</taxon>
        <taxon>Spermatophyta</taxon>
        <taxon>Magnoliopsida</taxon>
        <taxon>eudicotyledons</taxon>
        <taxon>Gunneridae</taxon>
        <taxon>Pentapetalae</taxon>
        <taxon>rosids</taxon>
        <taxon>malvids</taxon>
        <taxon>Malvales</taxon>
        <taxon>Malvaceae</taxon>
        <taxon>Helicteroideae</taxon>
        <taxon>Durio</taxon>
    </lineage>
</organism>
<protein>
    <submittedName>
        <fullName evidence="5">Pathogenesis-related protein 1A</fullName>
    </submittedName>
</protein>
<dbReference type="OrthoDB" id="337038at2759"/>
<name>A0A6P6AY91_DURZI</name>
<gene>
    <name evidence="5" type="primary">LOC111313334</name>
</gene>
<dbReference type="PROSITE" id="PS01010">
    <property type="entry name" value="CRISP_2"/>
    <property type="match status" value="1"/>
</dbReference>
<keyword evidence="2" id="KW-0472">Membrane</keyword>
<dbReference type="Pfam" id="PF00188">
    <property type="entry name" value="CAP"/>
    <property type="match status" value="1"/>
</dbReference>
<dbReference type="AlphaFoldDB" id="A0A6P6AY91"/>
<dbReference type="KEGG" id="dzi:111313334"/>
<dbReference type="GO" id="GO:0005576">
    <property type="term" value="C:extracellular region"/>
    <property type="evidence" value="ECO:0007669"/>
    <property type="project" value="InterPro"/>
</dbReference>
<dbReference type="InterPro" id="IPR014044">
    <property type="entry name" value="CAP_dom"/>
</dbReference>
<dbReference type="Proteomes" id="UP000515121">
    <property type="component" value="Unplaced"/>
</dbReference>
<evidence type="ECO:0000313" key="4">
    <source>
        <dbReference type="Proteomes" id="UP000515121"/>
    </source>
</evidence>
<dbReference type="PANTHER" id="PTHR10334">
    <property type="entry name" value="CYSTEINE-RICH SECRETORY PROTEIN-RELATED"/>
    <property type="match status" value="1"/>
</dbReference>
<dbReference type="Gene3D" id="3.40.33.10">
    <property type="entry name" value="CAP"/>
    <property type="match status" value="1"/>
</dbReference>
<dbReference type="FunFam" id="3.40.33.10:FF:000004">
    <property type="entry name" value="CAP, cysteine-rich secretory protein, antigen 5"/>
    <property type="match status" value="1"/>
</dbReference>
<dbReference type="SUPFAM" id="SSF55797">
    <property type="entry name" value="PR-1-like"/>
    <property type="match status" value="1"/>
</dbReference>
<keyword evidence="4" id="KW-1185">Reference proteome</keyword>
<evidence type="ECO:0000313" key="5">
    <source>
        <dbReference type="RefSeq" id="XP_022769736.1"/>
    </source>
</evidence>
<dbReference type="PRINTS" id="PR00837">
    <property type="entry name" value="V5TPXLIKE"/>
</dbReference>
<proteinExistence type="predicted"/>
<feature type="compositionally biased region" description="Pro residues" evidence="1">
    <location>
        <begin position="48"/>
        <end position="57"/>
    </location>
</feature>
<dbReference type="SMART" id="SM00198">
    <property type="entry name" value="SCP"/>
    <property type="match status" value="1"/>
</dbReference>
<dbReference type="InterPro" id="IPR035940">
    <property type="entry name" value="CAP_sf"/>
</dbReference>
<keyword evidence="2" id="KW-0812">Transmembrane</keyword>
<dbReference type="CDD" id="cd05381">
    <property type="entry name" value="CAP_PR-1"/>
    <property type="match status" value="1"/>
</dbReference>
<sequence>MGLPNTETQIFTLFIFVFFFQLFPIVLTFPILPNLNPLRKPNFQQPQPETPLPPAPQSPQSEHQQFLTAHNEARAQEGEPLFVWNETLASYARAWANKRSEDCLMIHSFGHYGENIFWGGRDHWSPLDVVKLWVQEHRFYDRKTNACLPGKLCGHYTQVVWRDTVRLGCARTKCSNGGVFVICSYDPPGNYVNENPFQPNNNN</sequence>
<dbReference type="PROSITE" id="PS01009">
    <property type="entry name" value="CRISP_1"/>
    <property type="match status" value="1"/>
</dbReference>
<dbReference type="InterPro" id="IPR001283">
    <property type="entry name" value="CRISP-related"/>
</dbReference>
<feature type="region of interest" description="Disordered" evidence="1">
    <location>
        <begin position="40"/>
        <end position="67"/>
    </location>
</feature>
<feature type="domain" description="SCP" evidence="3">
    <location>
        <begin position="61"/>
        <end position="193"/>
    </location>
</feature>
<dbReference type="GeneID" id="111313334"/>